<reference evidence="2 3" key="1">
    <citation type="submission" date="2013-11" db="EMBL/GenBank/DDBJ databases">
        <title>Opisthorchis viverrini - life in the bile duct.</title>
        <authorList>
            <person name="Young N.D."/>
            <person name="Nagarajan N."/>
            <person name="Lin S.J."/>
            <person name="Korhonen P.K."/>
            <person name="Jex A.R."/>
            <person name="Hall R.S."/>
            <person name="Safavi-Hemami H."/>
            <person name="Kaewkong W."/>
            <person name="Bertrand D."/>
            <person name="Gao S."/>
            <person name="Seet Q."/>
            <person name="Wongkham S."/>
            <person name="Teh B.T."/>
            <person name="Wongkham C."/>
            <person name="Intapan P.M."/>
            <person name="Maleewong W."/>
            <person name="Yang X."/>
            <person name="Hu M."/>
            <person name="Wang Z."/>
            <person name="Hofmann A."/>
            <person name="Sternberg P.W."/>
            <person name="Tan P."/>
            <person name="Wang J."/>
            <person name="Gasser R.B."/>
        </authorList>
    </citation>
    <scope>NUCLEOTIDE SEQUENCE [LARGE SCALE GENOMIC DNA]</scope>
</reference>
<organism evidence="2 3">
    <name type="scientific">Opisthorchis viverrini</name>
    <name type="common">Southeast Asian liver fluke</name>
    <dbReference type="NCBI Taxonomy" id="6198"/>
    <lineage>
        <taxon>Eukaryota</taxon>
        <taxon>Metazoa</taxon>
        <taxon>Spiralia</taxon>
        <taxon>Lophotrochozoa</taxon>
        <taxon>Platyhelminthes</taxon>
        <taxon>Trematoda</taxon>
        <taxon>Digenea</taxon>
        <taxon>Opisthorchiida</taxon>
        <taxon>Opisthorchiata</taxon>
        <taxon>Opisthorchiidae</taxon>
        <taxon>Opisthorchis</taxon>
    </lineage>
</organism>
<accession>A0A074ZW97</accession>
<gene>
    <name evidence="2" type="ORF">T265_05354</name>
</gene>
<dbReference type="Proteomes" id="UP000054324">
    <property type="component" value="Unassembled WGS sequence"/>
</dbReference>
<dbReference type="RefSeq" id="XP_009168609.1">
    <property type="nucleotide sequence ID" value="XM_009170345.1"/>
</dbReference>
<feature type="region of interest" description="Disordered" evidence="1">
    <location>
        <begin position="40"/>
        <end position="74"/>
    </location>
</feature>
<sequence length="136" mass="16015">MERVYYFHLHINLDDVFRYYLPFSCSTLSVPSYHATRKKHESWDTARLPKPRKAKSRGRGRIRTTDLPPSRPVCSDTRSVIQILGQNGVKSSTVRRRRKKNKIDVGEMLFVIKFQNFNVCRLDEEKRCLTRLTNQG</sequence>
<dbReference type="GeneID" id="20319536"/>
<dbReference type="AlphaFoldDB" id="A0A074ZW97"/>
<protein>
    <submittedName>
        <fullName evidence="2">Uncharacterized protein</fullName>
    </submittedName>
</protein>
<evidence type="ECO:0000313" key="2">
    <source>
        <dbReference type="EMBL" id="KER27635.1"/>
    </source>
</evidence>
<evidence type="ECO:0000313" key="3">
    <source>
        <dbReference type="Proteomes" id="UP000054324"/>
    </source>
</evidence>
<dbReference type="EMBL" id="KL596718">
    <property type="protein sequence ID" value="KER27635.1"/>
    <property type="molecule type" value="Genomic_DNA"/>
</dbReference>
<keyword evidence="3" id="KW-1185">Reference proteome</keyword>
<name>A0A074ZW97_OPIVI</name>
<feature type="compositionally biased region" description="Basic residues" evidence="1">
    <location>
        <begin position="49"/>
        <end position="62"/>
    </location>
</feature>
<proteinExistence type="predicted"/>
<dbReference type="KEGG" id="ovi:T265_05354"/>
<dbReference type="CTD" id="20319536"/>
<evidence type="ECO:0000256" key="1">
    <source>
        <dbReference type="SAM" id="MobiDB-lite"/>
    </source>
</evidence>